<name>A0AAE0XQF8_9GAST</name>
<accession>A0AAE0XQF8</accession>
<protein>
    <submittedName>
        <fullName evidence="1">Uncharacterized protein</fullName>
    </submittedName>
</protein>
<dbReference type="EMBL" id="JAWDGP010007897">
    <property type="protein sequence ID" value="KAK3701131.1"/>
    <property type="molecule type" value="Genomic_DNA"/>
</dbReference>
<comment type="caution">
    <text evidence="1">The sequence shown here is derived from an EMBL/GenBank/DDBJ whole genome shotgun (WGS) entry which is preliminary data.</text>
</comment>
<proteinExistence type="predicted"/>
<reference evidence="1" key="1">
    <citation type="journal article" date="2023" name="G3 (Bethesda)">
        <title>A reference genome for the long-term kleptoplast-retaining sea slug Elysia crispata morphotype clarki.</title>
        <authorList>
            <person name="Eastman K.E."/>
            <person name="Pendleton A.L."/>
            <person name="Shaikh M.A."/>
            <person name="Suttiyut T."/>
            <person name="Ogas R."/>
            <person name="Tomko P."/>
            <person name="Gavelis G."/>
            <person name="Widhalm J.R."/>
            <person name="Wisecaver J.H."/>
        </authorList>
    </citation>
    <scope>NUCLEOTIDE SEQUENCE</scope>
    <source>
        <strain evidence="1">ECLA1</strain>
    </source>
</reference>
<organism evidence="1 2">
    <name type="scientific">Elysia crispata</name>
    <name type="common">lettuce slug</name>
    <dbReference type="NCBI Taxonomy" id="231223"/>
    <lineage>
        <taxon>Eukaryota</taxon>
        <taxon>Metazoa</taxon>
        <taxon>Spiralia</taxon>
        <taxon>Lophotrochozoa</taxon>
        <taxon>Mollusca</taxon>
        <taxon>Gastropoda</taxon>
        <taxon>Heterobranchia</taxon>
        <taxon>Euthyneura</taxon>
        <taxon>Panpulmonata</taxon>
        <taxon>Sacoglossa</taxon>
        <taxon>Placobranchoidea</taxon>
        <taxon>Plakobranchidae</taxon>
        <taxon>Elysia</taxon>
    </lineage>
</organism>
<dbReference type="AlphaFoldDB" id="A0AAE0XQF8"/>
<gene>
    <name evidence="1" type="ORF">RRG08_029604</name>
</gene>
<sequence length="77" mass="8555">MPSSDRRTDQDNHNVNLWPHPLQRVCQTVAHTSTAIANCKTIVTTELSVQSTFWPDVFVVSILDGPSLGFSLSFLIL</sequence>
<keyword evidence="2" id="KW-1185">Reference proteome</keyword>
<evidence type="ECO:0000313" key="1">
    <source>
        <dbReference type="EMBL" id="KAK3701131.1"/>
    </source>
</evidence>
<evidence type="ECO:0000313" key="2">
    <source>
        <dbReference type="Proteomes" id="UP001283361"/>
    </source>
</evidence>
<dbReference type="Proteomes" id="UP001283361">
    <property type="component" value="Unassembled WGS sequence"/>
</dbReference>